<evidence type="ECO:0008006" key="7">
    <source>
        <dbReference type="Google" id="ProtNLM"/>
    </source>
</evidence>
<keyword evidence="4" id="KW-0472">Membrane</keyword>
<dbReference type="EMBL" id="BAAAYR010000001">
    <property type="protein sequence ID" value="GAA3551082.1"/>
    <property type="molecule type" value="Genomic_DNA"/>
</dbReference>
<dbReference type="RefSeq" id="WP_344740784.1">
    <property type="nucleotide sequence ID" value="NZ_BAAAYR010000001.1"/>
</dbReference>
<evidence type="ECO:0000256" key="1">
    <source>
        <dbReference type="ARBA" id="ARBA00009108"/>
    </source>
</evidence>
<comment type="similarity">
    <text evidence="1">Belongs to the UPF0749 family.</text>
</comment>
<dbReference type="PANTHER" id="PTHR37313">
    <property type="entry name" value="UPF0749 PROTEIN RV1825"/>
    <property type="match status" value="1"/>
</dbReference>
<comment type="caution">
    <text evidence="5">The sequence shown here is derived from an EMBL/GenBank/DDBJ whole genome shotgun (WGS) entry which is preliminary data.</text>
</comment>
<name>A0ABP6WLY8_9ACTN</name>
<feature type="transmembrane region" description="Helical" evidence="4">
    <location>
        <begin position="71"/>
        <end position="88"/>
    </location>
</feature>
<organism evidence="5 6">
    <name type="scientific">Microlunatus spumicola</name>
    <dbReference type="NCBI Taxonomy" id="81499"/>
    <lineage>
        <taxon>Bacteria</taxon>
        <taxon>Bacillati</taxon>
        <taxon>Actinomycetota</taxon>
        <taxon>Actinomycetes</taxon>
        <taxon>Propionibacteriales</taxon>
        <taxon>Propionibacteriaceae</taxon>
        <taxon>Microlunatus</taxon>
    </lineage>
</organism>
<evidence type="ECO:0000256" key="3">
    <source>
        <dbReference type="SAM" id="MobiDB-lite"/>
    </source>
</evidence>
<reference evidence="6" key="1">
    <citation type="journal article" date="2019" name="Int. J. Syst. Evol. Microbiol.">
        <title>The Global Catalogue of Microorganisms (GCM) 10K type strain sequencing project: providing services to taxonomists for standard genome sequencing and annotation.</title>
        <authorList>
            <consortium name="The Broad Institute Genomics Platform"/>
            <consortium name="The Broad Institute Genome Sequencing Center for Infectious Disease"/>
            <person name="Wu L."/>
            <person name="Ma J."/>
        </authorList>
    </citation>
    <scope>NUCLEOTIDE SEQUENCE [LARGE SCALE GENOMIC DNA]</scope>
    <source>
        <strain evidence="6">JCM 16540</strain>
    </source>
</reference>
<accession>A0ABP6WLY8</accession>
<evidence type="ECO:0000256" key="2">
    <source>
        <dbReference type="SAM" id="Coils"/>
    </source>
</evidence>
<gene>
    <name evidence="5" type="ORF">GCM10022197_02480</name>
</gene>
<dbReference type="PANTHER" id="PTHR37313:SF2">
    <property type="entry name" value="UPF0749 PROTEIN YLXX"/>
    <property type="match status" value="1"/>
</dbReference>
<dbReference type="Gene3D" id="3.30.70.1880">
    <property type="entry name" value="Protein of unknown function DUF881"/>
    <property type="match status" value="1"/>
</dbReference>
<keyword evidence="2" id="KW-0175">Coiled coil</keyword>
<protein>
    <recommendedName>
        <fullName evidence="7">DUF881 domain-containing protein</fullName>
    </recommendedName>
</protein>
<keyword evidence="4" id="KW-1133">Transmembrane helix</keyword>
<evidence type="ECO:0000256" key="4">
    <source>
        <dbReference type="SAM" id="Phobius"/>
    </source>
</evidence>
<dbReference type="InterPro" id="IPR010273">
    <property type="entry name" value="DUF881"/>
</dbReference>
<sequence>MAERRVSSRRLAALARSRDRLTEDEAGSSSDDAERSDGSPDAGRRPGGDAPRPGVWRRIGRAALHPGRSQLVAAVVLCLLGMAGVVQIRSNDSGDAYRNSRREDLVQILDGLGVESRRLEAEVAELQGTRARLESGADSQRVAREDAQQRVDELAILAGTAPARGSGIRMRISDPQDKVDANVVLDAVEEMRDAGAEVIDINGQARVVASTWFGDDGTTLVVDGIRVARPLTISVIGDPHSLEEAARFRGGIVSEITGPKIGGDVQIDQSDDVVVTSLHVPPASQYARPATSGPTPR</sequence>
<feature type="compositionally biased region" description="Basic and acidic residues" evidence="3">
    <location>
        <begin position="32"/>
        <end position="47"/>
    </location>
</feature>
<evidence type="ECO:0000313" key="5">
    <source>
        <dbReference type="EMBL" id="GAA3551082.1"/>
    </source>
</evidence>
<dbReference type="Pfam" id="PF05949">
    <property type="entry name" value="DUF881"/>
    <property type="match status" value="1"/>
</dbReference>
<proteinExistence type="inferred from homology"/>
<feature type="region of interest" description="Disordered" evidence="3">
    <location>
        <begin position="1"/>
        <end position="54"/>
    </location>
</feature>
<keyword evidence="6" id="KW-1185">Reference proteome</keyword>
<evidence type="ECO:0000313" key="6">
    <source>
        <dbReference type="Proteomes" id="UP001500767"/>
    </source>
</evidence>
<feature type="coiled-coil region" evidence="2">
    <location>
        <begin position="109"/>
        <end position="136"/>
    </location>
</feature>
<keyword evidence="4" id="KW-0812">Transmembrane</keyword>
<dbReference type="Proteomes" id="UP001500767">
    <property type="component" value="Unassembled WGS sequence"/>
</dbReference>